<sequence length="569" mass="64865">MSSHEENTRNQDSLLKDLGIKSSNEAVKVLHSLLTQNIINPSQIKAASKNNTKKKPKKAQKGSNINRYMTRHIALRFHYDGATYNGLAQNVNSPTDNSVEKALFAALQKTCLIESRESCGYSRSGRTDKGVSAFGQVVALRVRSAFPIGSYLIDGDSKSLLQEDNLPKNHLEKLKCLVPKKKTKNSQNDESDLVEKEMLEKDFAQLINNVLPSNIRILGWSPVSDEFSARFSTRSRLYRYFFVRRDLDLQAMELGCKYMIGRHDFRNLCKMNCEEVDNFERVIHEGKIIVSNGNNESDEFPYEEYSKFSNHEMDSGDTSRQVCYIEIKGQAFLWHQIRCIASVLFMIGEGLEKPEVVQELLDIKTNPGKPSYQFAPDLPLVLHSCEYSNLRFGHSVQNLWRTSCDLENRWEELSLTAERLKNGLLSLRDEAEVKEEDVYNFVKAILEEKATKESKRRGYRIEPVIPSLPSSSPDGIIKWSAALEFIKNNTDLTSTQPTVSVHIPLMERGRGSTYEEKIQAITRANPVDGHVSSKRRREAYEQNIKKKKCTKDEDELFYKKMTSQGGSGF</sequence>
<dbReference type="GO" id="GO:0005737">
    <property type="term" value="C:cytoplasm"/>
    <property type="evidence" value="ECO:0007669"/>
    <property type="project" value="TreeGrafter"/>
</dbReference>
<dbReference type="AlphaFoldDB" id="A0AAD3HCA7"/>
<keyword evidence="7" id="KW-1185">Reference proteome</keyword>
<dbReference type="GO" id="GO:0003723">
    <property type="term" value="F:RNA binding"/>
    <property type="evidence" value="ECO:0007669"/>
    <property type="project" value="InterPro"/>
</dbReference>
<dbReference type="InterPro" id="IPR020094">
    <property type="entry name" value="TruA/RsuA/RluB/E/F_N"/>
</dbReference>
<accession>A0AAD3HCA7</accession>
<evidence type="ECO:0000313" key="6">
    <source>
        <dbReference type="EMBL" id="GFH58562.1"/>
    </source>
</evidence>
<keyword evidence="2" id="KW-0819">tRNA processing</keyword>
<name>A0AAD3HCA7_9STRA</name>
<dbReference type="SUPFAM" id="SSF55120">
    <property type="entry name" value="Pseudouridine synthase"/>
    <property type="match status" value="1"/>
</dbReference>
<comment type="caution">
    <text evidence="6">The sequence shown here is derived from an EMBL/GenBank/DDBJ whole genome shotgun (WGS) entry which is preliminary data.</text>
</comment>
<dbReference type="Pfam" id="PF01416">
    <property type="entry name" value="PseudoU_synth_1"/>
    <property type="match status" value="1"/>
</dbReference>
<evidence type="ECO:0000256" key="2">
    <source>
        <dbReference type="ARBA" id="ARBA00022694"/>
    </source>
</evidence>
<evidence type="ECO:0000256" key="3">
    <source>
        <dbReference type="ARBA" id="ARBA00023235"/>
    </source>
</evidence>
<keyword evidence="3" id="KW-0413">Isomerase</keyword>
<feature type="domain" description="Pseudouridine synthase I TruA alpha/beta" evidence="5">
    <location>
        <begin position="256"/>
        <end position="388"/>
    </location>
</feature>
<evidence type="ECO:0000256" key="1">
    <source>
        <dbReference type="ARBA" id="ARBA00009375"/>
    </source>
</evidence>
<dbReference type="EMBL" id="BLLK01000062">
    <property type="protein sequence ID" value="GFH58562.1"/>
    <property type="molecule type" value="Genomic_DNA"/>
</dbReference>
<evidence type="ECO:0000259" key="5">
    <source>
        <dbReference type="Pfam" id="PF01416"/>
    </source>
</evidence>
<gene>
    <name evidence="6" type="ORF">CTEN210_15038</name>
</gene>
<dbReference type="InterPro" id="IPR001406">
    <property type="entry name" value="PsdUridine_synth_TruA"/>
</dbReference>
<dbReference type="InterPro" id="IPR020103">
    <property type="entry name" value="PsdUridine_synth_cat_dom_sf"/>
</dbReference>
<comment type="similarity">
    <text evidence="1">Belongs to the tRNA pseudouridine synthase TruA family.</text>
</comment>
<feature type="compositionally biased region" description="Basic residues" evidence="4">
    <location>
        <begin position="51"/>
        <end position="60"/>
    </location>
</feature>
<protein>
    <recommendedName>
        <fullName evidence="5">Pseudouridine synthase I TruA alpha/beta domain-containing protein</fullName>
    </recommendedName>
</protein>
<dbReference type="Proteomes" id="UP001054902">
    <property type="component" value="Unassembled WGS sequence"/>
</dbReference>
<dbReference type="PANTHER" id="PTHR11142">
    <property type="entry name" value="PSEUDOURIDYLATE SYNTHASE"/>
    <property type="match status" value="1"/>
</dbReference>
<organism evidence="6 7">
    <name type="scientific">Chaetoceros tenuissimus</name>
    <dbReference type="NCBI Taxonomy" id="426638"/>
    <lineage>
        <taxon>Eukaryota</taxon>
        <taxon>Sar</taxon>
        <taxon>Stramenopiles</taxon>
        <taxon>Ochrophyta</taxon>
        <taxon>Bacillariophyta</taxon>
        <taxon>Coscinodiscophyceae</taxon>
        <taxon>Chaetocerotophycidae</taxon>
        <taxon>Chaetocerotales</taxon>
        <taxon>Chaetocerotaceae</taxon>
        <taxon>Chaetoceros</taxon>
    </lineage>
</organism>
<dbReference type="GO" id="GO:0009982">
    <property type="term" value="F:pseudouridine synthase activity"/>
    <property type="evidence" value="ECO:0007669"/>
    <property type="project" value="InterPro"/>
</dbReference>
<dbReference type="Gene3D" id="3.30.70.580">
    <property type="entry name" value="Pseudouridine synthase I, catalytic domain, N-terminal subdomain"/>
    <property type="match status" value="1"/>
</dbReference>
<feature type="region of interest" description="Disordered" evidence="4">
    <location>
        <begin position="44"/>
        <end position="65"/>
    </location>
</feature>
<dbReference type="HAMAP" id="MF_00171">
    <property type="entry name" value="TruA"/>
    <property type="match status" value="1"/>
</dbReference>
<proteinExistence type="inferred from homology"/>
<reference evidence="6 7" key="1">
    <citation type="journal article" date="2021" name="Sci. Rep.">
        <title>The genome of the diatom Chaetoceros tenuissimus carries an ancient integrated fragment of an extant virus.</title>
        <authorList>
            <person name="Hongo Y."/>
            <person name="Kimura K."/>
            <person name="Takaki Y."/>
            <person name="Yoshida Y."/>
            <person name="Baba S."/>
            <person name="Kobayashi G."/>
            <person name="Nagasaki K."/>
            <person name="Hano T."/>
            <person name="Tomaru Y."/>
        </authorList>
    </citation>
    <scope>NUCLEOTIDE SEQUENCE [LARGE SCALE GENOMIC DNA]</scope>
    <source>
        <strain evidence="6 7">NIES-3715</strain>
    </source>
</reference>
<dbReference type="InterPro" id="IPR020095">
    <property type="entry name" value="PsdUridine_synth_TruA_C"/>
</dbReference>
<dbReference type="GO" id="GO:0005634">
    <property type="term" value="C:nucleus"/>
    <property type="evidence" value="ECO:0007669"/>
    <property type="project" value="TreeGrafter"/>
</dbReference>
<dbReference type="Gene3D" id="3.30.70.660">
    <property type="entry name" value="Pseudouridine synthase I, catalytic domain, C-terminal subdomain"/>
    <property type="match status" value="1"/>
</dbReference>
<dbReference type="GO" id="GO:0031119">
    <property type="term" value="P:tRNA pseudouridine synthesis"/>
    <property type="evidence" value="ECO:0007669"/>
    <property type="project" value="TreeGrafter"/>
</dbReference>
<dbReference type="NCBIfam" id="TIGR00071">
    <property type="entry name" value="hisT_truA"/>
    <property type="match status" value="1"/>
</dbReference>
<dbReference type="GO" id="GO:1990481">
    <property type="term" value="P:mRNA pseudouridine synthesis"/>
    <property type="evidence" value="ECO:0007669"/>
    <property type="project" value="TreeGrafter"/>
</dbReference>
<evidence type="ECO:0000256" key="4">
    <source>
        <dbReference type="SAM" id="MobiDB-lite"/>
    </source>
</evidence>
<dbReference type="InterPro" id="IPR020097">
    <property type="entry name" value="PsdUridine_synth_TruA_a/b_dom"/>
</dbReference>
<evidence type="ECO:0000313" key="7">
    <source>
        <dbReference type="Proteomes" id="UP001054902"/>
    </source>
</evidence>
<dbReference type="PANTHER" id="PTHR11142:SF5">
    <property type="entry name" value="TRNA PSEUDOURIDINE(38_39) SYNTHASE"/>
    <property type="match status" value="1"/>
</dbReference>